<protein>
    <submittedName>
        <fullName evidence="10">Cysteine desulfurase</fullName>
    </submittedName>
</protein>
<evidence type="ECO:0000313" key="11">
    <source>
        <dbReference type="Proteomes" id="UP000033977"/>
    </source>
</evidence>
<dbReference type="AlphaFoldDB" id="A0A0G1IDN0"/>
<accession>A0A0G1IDN0</accession>
<dbReference type="Gene3D" id="1.10.260.50">
    <property type="match status" value="1"/>
</dbReference>
<dbReference type="InterPro" id="IPR015422">
    <property type="entry name" value="PyrdxlP-dep_Trfase_small"/>
</dbReference>
<evidence type="ECO:0000256" key="3">
    <source>
        <dbReference type="ARBA" id="ARBA00022679"/>
    </source>
</evidence>
<comment type="similarity">
    <text evidence="2">Belongs to the class-V pyridoxal-phosphate-dependent aminotransferase family. NifS/IscS subfamily.</text>
</comment>
<dbReference type="GO" id="GO:0051536">
    <property type="term" value="F:iron-sulfur cluster binding"/>
    <property type="evidence" value="ECO:0007669"/>
    <property type="project" value="UniProtKB-KW"/>
</dbReference>
<keyword evidence="5" id="KW-0663">Pyridoxal phosphate</keyword>
<reference evidence="10 11" key="1">
    <citation type="journal article" date="2015" name="Nature">
        <title>rRNA introns, odd ribosomes, and small enigmatic genomes across a large radiation of phyla.</title>
        <authorList>
            <person name="Brown C.T."/>
            <person name="Hug L.A."/>
            <person name="Thomas B.C."/>
            <person name="Sharon I."/>
            <person name="Castelle C.J."/>
            <person name="Singh A."/>
            <person name="Wilkins M.J."/>
            <person name="Williams K.H."/>
            <person name="Banfield J.F."/>
        </authorList>
    </citation>
    <scope>NUCLEOTIDE SEQUENCE [LARGE SCALE GENOMIC DNA]</scope>
</reference>
<dbReference type="Pfam" id="PF00266">
    <property type="entry name" value="Aminotran_5"/>
    <property type="match status" value="1"/>
</dbReference>
<evidence type="ECO:0000256" key="1">
    <source>
        <dbReference type="ARBA" id="ARBA00001933"/>
    </source>
</evidence>
<comment type="caution">
    <text evidence="10">The sequence shown here is derived from an EMBL/GenBank/DDBJ whole genome shotgun (WGS) entry which is preliminary data.</text>
</comment>
<dbReference type="InterPro" id="IPR000192">
    <property type="entry name" value="Aminotrans_V_dom"/>
</dbReference>
<keyword evidence="7" id="KW-0411">Iron-sulfur</keyword>
<dbReference type="PANTHER" id="PTHR11601">
    <property type="entry name" value="CYSTEINE DESULFURYLASE FAMILY MEMBER"/>
    <property type="match status" value="1"/>
</dbReference>
<dbReference type="Gene3D" id="3.90.1150.10">
    <property type="entry name" value="Aspartate Aminotransferase, domain 1"/>
    <property type="match status" value="1"/>
</dbReference>
<evidence type="ECO:0000313" key="10">
    <source>
        <dbReference type="EMBL" id="KKT56923.1"/>
    </source>
</evidence>
<evidence type="ECO:0000259" key="9">
    <source>
        <dbReference type="Pfam" id="PF00266"/>
    </source>
</evidence>
<dbReference type="Gene3D" id="3.40.640.10">
    <property type="entry name" value="Type I PLP-dependent aspartate aminotransferase-like (Major domain)"/>
    <property type="match status" value="1"/>
</dbReference>
<dbReference type="PANTHER" id="PTHR11601:SF34">
    <property type="entry name" value="CYSTEINE DESULFURASE"/>
    <property type="match status" value="1"/>
</dbReference>
<dbReference type="PIRSF" id="PIRSF005572">
    <property type="entry name" value="NifS"/>
    <property type="match status" value="1"/>
</dbReference>
<dbReference type="InterPro" id="IPR016454">
    <property type="entry name" value="Cysteine_dSase"/>
</dbReference>
<comment type="catalytic activity">
    <reaction evidence="8">
        <text>(sulfur carrier)-H + L-cysteine = (sulfur carrier)-SH + L-alanine</text>
        <dbReference type="Rhea" id="RHEA:43892"/>
        <dbReference type="Rhea" id="RHEA-COMP:14737"/>
        <dbReference type="Rhea" id="RHEA-COMP:14739"/>
        <dbReference type="ChEBI" id="CHEBI:29917"/>
        <dbReference type="ChEBI" id="CHEBI:35235"/>
        <dbReference type="ChEBI" id="CHEBI:57972"/>
        <dbReference type="ChEBI" id="CHEBI:64428"/>
        <dbReference type="EC" id="2.8.1.7"/>
    </reaction>
</comment>
<keyword evidence="3" id="KW-0808">Transferase</keyword>
<evidence type="ECO:0000256" key="5">
    <source>
        <dbReference type="ARBA" id="ARBA00022898"/>
    </source>
</evidence>
<evidence type="ECO:0000256" key="6">
    <source>
        <dbReference type="ARBA" id="ARBA00023004"/>
    </source>
</evidence>
<dbReference type="InterPro" id="IPR015421">
    <property type="entry name" value="PyrdxlP-dep_Trfase_major"/>
</dbReference>
<dbReference type="EMBL" id="LCIN01000011">
    <property type="protein sequence ID" value="KKT56923.1"/>
    <property type="molecule type" value="Genomic_DNA"/>
</dbReference>
<proteinExistence type="inferred from homology"/>
<name>A0A0G1IDN0_9BACT</name>
<dbReference type="InterPro" id="IPR015424">
    <property type="entry name" value="PyrdxlP-dep_Trfase"/>
</dbReference>
<evidence type="ECO:0000256" key="2">
    <source>
        <dbReference type="ARBA" id="ARBA00006490"/>
    </source>
</evidence>
<sequence length="445" mass="48951">MPNNEIAKMKRVYLDHAATTPLDVRVKNAMEPFWREDFGNAGGLYEEGRLAKNFLSQFRETIAKLIGARADEIIFTSGGTESDNLAIFGVAAAIAPRSSTLGVESPKTPSVFPRGAHIITTKFEHHAVLEPCQQLVKEGFDVTFLDVGEYGLINSEDVRKALRPETILVSIMYANNEIGTIQPIAEIGKIIKEFRELKRKSYPLFHTDACQAAGYLDLTVNNLGVDLMTINGSKIYGPKGIGFLYKRAGVKIKPQIIGGGQEMRMRSGTEPMALIAGLAMALEIVQAEKESESNRLAPLRDYFIEQLMNKIPKVVLNGHPAKRLPNNVNISILDIEGEALVLYLDAKGISFSTGSACTSESLEPSHVILALGKPYEFAHASMRFTMGRGTVKENLDYVLGELPNAVEWLRKVSPLNLELGAKTMSHPEAFAGENLRVKARSKSYK</sequence>
<organism evidence="10 11">
    <name type="scientific">Candidatus Giovannonibacteria bacterium GW2011_GWB1_44_23</name>
    <dbReference type="NCBI Taxonomy" id="1618652"/>
    <lineage>
        <taxon>Bacteria</taxon>
        <taxon>Candidatus Giovannoniibacteriota</taxon>
    </lineage>
</organism>
<dbReference type="Proteomes" id="UP000033977">
    <property type="component" value="Unassembled WGS sequence"/>
</dbReference>
<dbReference type="GO" id="GO:0046872">
    <property type="term" value="F:metal ion binding"/>
    <property type="evidence" value="ECO:0007669"/>
    <property type="project" value="UniProtKB-KW"/>
</dbReference>
<keyword evidence="6" id="KW-0408">Iron</keyword>
<dbReference type="PATRIC" id="fig|1618652.3.peg.783"/>
<comment type="cofactor">
    <cofactor evidence="1">
        <name>pyridoxal 5'-phosphate</name>
        <dbReference type="ChEBI" id="CHEBI:597326"/>
    </cofactor>
</comment>
<keyword evidence="4" id="KW-0479">Metal-binding</keyword>
<gene>
    <name evidence="10" type="ORF">UW49_C0011G0031</name>
</gene>
<dbReference type="GO" id="GO:0031071">
    <property type="term" value="F:cysteine desulfurase activity"/>
    <property type="evidence" value="ECO:0007669"/>
    <property type="project" value="UniProtKB-EC"/>
</dbReference>
<evidence type="ECO:0000256" key="7">
    <source>
        <dbReference type="ARBA" id="ARBA00023014"/>
    </source>
</evidence>
<evidence type="ECO:0000256" key="8">
    <source>
        <dbReference type="ARBA" id="ARBA00050776"/>
    </source>
</evidence>
<feature type="domain" description="Aminotransferase class V" evidence="9">
    <location>
        <begin position="12"/>
        <end position="397"/>
    </location>
</feature>
<dbReference type="SUPFAM" id="SSF53383">
    <property type="entry name" value="PLP-dependent transferases"/>
    <property type="match status" value="1"/>
</dbReference>
<evidence type="ECO:0000256" key="4">
    <source>
        <dbReference type="ARBA" id="ARBA00022723"/>
    </source>
</evidence>